<comment type="similarity">
    <text evidence="1">Belongs to the metallo-dependent hydrolases superfamily. Hydantoinase/dihydropyrimidinase family.</text>
</comment>
<dbReference type="GeneID" id="102198431"/>
<dbReference type="SUPFAM" id="SSF51338">
    <property type="entry name" value="Composite domain of metallo-dependent hydrolases"/>
    <property type="match status" value="1"/>
</dbReference>
<evidence type="ECO:0000256" key="1">
    <source>
        <dbReference type="ARBA" id="ARBA00008829"/>
    </source>
</evidence>
<feature type="domain" description="Amidohydrolase-related" evidence="2">
    <location>
        <begin position="59"/>
        <end position="205"/>
    </location>
</feature>
<dbReference type="AlphaFoldDB" id="A0A9Y3S557"/>
<accession>A0A9Y3S557</accession>
<dbReference type="Proteomes" id="UP000695023">
    <property type="component" value="Unplaced"/>
</dbReference>
<reference evidence="4" key="1">
    <citation type="submission" date="2025-08" db="UniProtKB">
        <authorList>
            <consortium name="RefSeq"/>
        </authorList>
    </citation>
    <scope>IDENTIFICATION</scope>
</reference>
<dbReference type="GO" id="GO:0005829">
    <property type="term" value="C:cytosol"/>
    <property type="evidence" value="ECO:0007669"/>
    <property type="project" value="TreeGrafter"/>
</dbReference>
<dbReference type="RefSeq" id="XP_005755641.1">
    <property type="nucleotide sequence ID" value="XM_005755584.1"/>
</dbReference>
<gene>
    <name evidence="4" type="primary">LOC102198431</name>
</gene>
<organism evidence="3 4">
    <name type="scientific">Pundamilia nyererei</name>
    <dbReference type="NCBI Taxonomy" id="303518"/>
    <lineage>
        <taxon>Eukaryota</taxon>
        <taxon>Metazoa</taxon>
        <taxon>Chordata</taxon>
        <taxon>Craniata</taxon>
        <taxon>Vertebrata</taxon>
        <taxon>Euteleostomi</taxon>
        <taxon>Actinopterygii</taxon>
        <taxon>Neopterygii</taxon>
        <taxon>Teleostei</taxon>
        <taxon>Neoteleostei</taxon>
        <taxon>Acanthomorphata</taxon>
        <taxon>Ovalentaria</taxon>
        <taxon>Cichlomorphae</taxon>
        <taxon>Cichliformes</taxon>
        <taxon>Cichlidae</taxon>
        <taxon>African cichlids</taxon>
        <taxon>Pseudocrenilabrinae</taxon>
        <taxon>Haplochromini</taxon>
        <taxon>Pundamilia</taxon>
    </lineage>
</organism>
<dbReference type="InterPro" id="IPR032466">
    <property type="entry name" value="Metal_Hydrolase"/>
</dbReference>
<dbReference type="InterPro" id="IPR006680">
    <property type="entry name" value="Amidohydro-rel"/>
</dbReference>
<name>A0A9Y3S557_9CICH</name>
<evidence type="ECO:0000313" key="4">
    <source>
        <dbReference type="RefSeq" id="XP_005755641.1"/>
    </source>
</evidence>
<evidence type="ECO:0000313" key="3">
    <source>
        <dbReference type="Proteomes" id="UP000695023"/>
    </source>
</evidence>
<dbReference type="FunFam" id="3.20.20.140:FF:000174">
    <property type="entry name" value="Dihydropyrimidinase-related protein 2"/>
    <property type="match status" value="1"/>
</dbReference>
<evidence type="ECO:0000259" key="2">
    <source>
        <dbReference type="Pfam" id="PF01979"/>
    </source>
</evidence>
<sequence>MHHPLCFQGDRLIIKGGKIVNDDQSFYADIYIEDGTIKQIGENLIVPPGVKTVDAYGQLVIPGGIDANTNLYSPQKGLNPADDFYQGTRAALSGGTTTIMDHVLVEPGTSLLTAFDQWKDAAEQRACCDFSLHVDITRWHEGLYEELETLVKDKGVNSFLFFMAYKDKYQSSDSQLYEAFSVLRDLGAIAQVHAENGDIIDEVTEQNSDCSFNKEQKTESWCFTVGLNQLNESKLRMSIMQTEAGDNCLCLEVTVDVIWRY</sequence>
<dbReference type="InterPro" id="IPR050378">
    <property type="entry name" value="Metallo-dep_Hydrolases_sf"/>
</dbReference>
<dbReference type="PANTHER" id="PTHR11647:SF55">
    <property type="entry name" value="DIHYDROPYRIMIDINASE-RELATED PROTEIN 4"/>
    <property type="match status" value="1"/>
</dbReference>
<feature type="non-terminal residue" evidence="4">
    <location>
        <position position="261"/>
    </location>
</feature>
<dbReference type="Gene3D" id="3.20.20.140">
    <property type="entry name" value="Metal-dependent hydrolases"/>
    <property type="match status" value="1"/>
</dbReference>
<protein>
    <submittedName>
        <fullName evidence="4">Dihydropyrimidinase-related protein 2-like</fullName>
    </submittedName>
</protein>
<dbReference type="PANTHER" id="PTHR11647">
    <property type="entry name" value="HYDRANTOINASE/DIHYDROPYRIMIDINASE FAMILY MEMBER"/>
    <property type="match status" value="1"/>
</dbReference>
<dbReference type="GO" id="GO:0016812">
    <property type="term" value="F:hydrolase activity, acting on carbon-nitrogen (but not peptide) bonds, in cyclic amides"/>
    <property type="evidence" value="ECO:0007669"/>
    <property type="project" value="TreeGrafter"/>
</dbReference>
<keyword evidence="3" id="KW-1185">Reference proteome</keyword>
<dbReference type="SUPFAM" id="SSF51556">
    <property type="entry name" value="Metallo-dependent hydrolases"/>
    <property type="match status" value="1"/>
</dbReference>
<dbReference type="InterPro" id="IPR011059">
    <property type="entry name" value="Metal-dep_hydrolase_composite"/>
</dbReference>
<dbReference type="Pfam" id="PF01979">
    <property type="entry name" value="Amidohydro_1"/>
    <property type="match status" value="1"/>
</dbReference>
<proteinExistence type="inferred from homology"/>